<dbReference type="PANTHER" id="PTHR46386:SF7">
    <property type="entry name" value="SP110 NUCLEAR BODY PROTEIN"/>
    <property type="match status" value="1"/>
</dbReference>
<keyword evidence="3" id="KW-1185">Reference proteome</keyword>
<feature type="compositionally biased region" description="Polar residues" evidence="1">
    <location>
        <begin position="1"/>
        <end position="17"/>
    </location>
</feature>
<feature type="compositionally biased region" description="Basic and acidic residues" evidence="1">
    <location>
        <begin position="372"/>
        <end position="381"/>
    </location>
</feature>
<feature type="region of interest" description="Disordered" evidence="1">
    <location>
        <begin position="171"/>
        <end position="414"/>
    </location>
</feature>
<organism evidence="3 4">
    <name type="scientific">Erinaceus europaeus</name>
    <name type="common">Western European hedgehog</name>
    <dbReference type="NCBI Taxonomy" id="9365"/>
    <lineage>
        <taxon>Eukaryota</taxon>
        <taxon>Metazoa</taxon>
        <taxon>Chordata</taxon>
        <taxon>Craniata</taxon>
        <taxon>Vertebrata</taxon>
        <taxon>Euteleostomi</taxon>
        <taxon>Mammalia</taxon>
        <taxon>Eutheria</taxon>
        <taxon>Laurasiatheria</taxon>
        <taxon>Eulipotyphla</taxon>
        <taxon>Erinaceidae</taxon>
        <taxon>Erinaceinae</taxon>
        <taxon>Erinaceus</taxon>
    </lineage>
</organism>
<proteinExistence type="predicted"/>
<dbReference type="RefSeq" id="XP_060049739.1">
    <property type="nucleotide sequence ID" value="XM_060193756.1"/>
</dbReference>
<evidence type="ECO:0000313" key="4">
    <source>
        <dbReference type="RefSeq" id="XP_060049739.1"/>
    </source>
</evidence>
<reference evidence="4" key="1">
    <citation type="submission" date="2025-08" db="UniProtKB">
        <authorList>
            <consortium name="RefSeq"/>
        </authorList>
    </citation>
    <scope>IDENTIFICATION</scope>
</reference>
<feature type="domain" description="HSR" evidence="2">
    <location>
        <begin position="28"/>
        <end position="148"/>
    </location>
</feature>
<accession>A0ABM3XLN6</accession>
<dbReference type="Proteomes" id="UP001652624">
    <property type="component" value="Chromosome 7"/>
</dbReference>
<feature type="compositionally biased region" description="Pro residues" evidence="1">
    <location>
        <begin position="177"/>
        <end position="194"/>
    </location>
</feature>
<evidence type="ECO:0000313" key="3">
    <source>
        <dbReference type="Proteomes" id="UP001652624"/>
    </source>
</evidence>
<dbReference type="GeneID" id="103110966"/>
<protein>
    <submittedName>
        <fullName evidence="4">Sp110 nuclear body protein isoform X1</fullName>
    </submittedName>
</protein>
<gene>
    <name evidence="4" type="primary">LOC103110966</name>
</gene>
<dbReference type="PANTHER" id="PTHR46386">
    <property type="entry name" value="NUCLEAR BODY PROTEIN SP140"/>
    <property type="match status" value="1"/>
</dbReference>
<sequence>MQASCLQKDSAPSSGPCSDQPRPALYPRRGRNKVENSASRMFPISGVLKETLLHHFTCRKLEIAYAINKSFPFFESLRDRDLISEKMYRESLEACGNLVPLTRVVYRILTELEKTFNLSTLQVLFSQANLSQYPQLMTTFKSFKNVVTSYGGWSRPTATLVEITVDPAEGQSLQMPLPLPPPQYPVPSTPPHVPSEPGAATNHSTEILDQPPSPDAPADDLSRINQEGSLPVDELTSQISEESQDMPEVPPILAKGKKRKRSIWSTPKRRQRKKYPSRGATSPTHGLQEKKQVVDWTTKRKADATGESNVKTRTQEARTGYAQSTGPEDKRKKKSNCPSPKRRQSKRLLRNERRESYDCSNPKRKSKGAASSDHRIQEKKRMVNQTTQRKTDSNGESKVMTRAQKARSECTQRP</sequence>
<name>A0ABM3XLN6_ERIEU</name>
<evidence type="ECO:0000256" key="1">
    <source>
        <dbReference type="SAM" id="MobiDB-lite"/>
    </source>
</evidence>
<feature type="compositionally biased region" description="Basic residues" evidence="1">
    <location>
        <begin position="255"/>
        <end position="276"/>
    </location>
</feature>
<dbReference type="InterPro" id="IPR043563">
    <property type="entry name" value="Sp110/Sp140/Sp140L-like"/>
</dbReference>
<feature type="compositionally biased region" description="Basic and acidic residues" evidence="1">
    <location>
        <begin position="287"/>
        <end position="304"/>
    </location>
</feature>
<feature type="region of interest" description="Disordered" evidence="1">
    <location>
        <begin position="1"/>
        <end position="30"/>
    </location>
</feature>
<dbReference type="InterPro" id="IPR004865">
    <property type="entry name" value="HSR_dom"/>
</dbReference>
<dbReference type="PROSITE" id="PS51414">
    <property type="entry name" value="HSR"/>
    <property type="match status" value="1"/>
</dbReference>
<feature type="compositionally biased region" description="Basic residues" evidence="1">
    <location>
        <begin position="331"/>
        <end position="348"/>
    </location>
</feature>
<evidence type="ECO:0000259" key="2">
    <source>
        <dbReference type="PROSITE" id="PS51414"/>
    </source>
</evidence>
<dbReference type="Pfam" id="PF03172">
    <property type="entry name" value="HSR"/>
    <property type="match status" value="1"/>
</dbReference>